<dbReference type="InterPro" id="IPR022179">
    <property type="entry name" value="CFAP276"/>
</dbReference>
<dbReference type="AlphaFoldDB" id="A0A3Q3MHR2"/>
<dbReference type="Proteomes" id="UP000261660">
    <property type="component" value="Unplaced"/>
</dbReference>
<reference evidence="2" key="2">
    <citation type="submission" date="2025-09" db="UniProtKB">
        <authorList>
            <consortium name="Ensembl"/>
        </authorList>
    </citation>
    <scope>IDENTIFICATION</scope>
</reference>
<evidence type="ECO:0000313" key="2">
    <source>
        <dbReference type="Ensembl" id="ENSLBEP00000019765.1"/>
    </source>
</evidence>
<proteinExistence type="predicted"/>
<keyword evidence="3" id="KW-1185">Reference proteome</keyword>
<dbReference type="GeneTree" id="ENSGT00940000173571"/>
<protein>
    <submittedName>
        <fullName evidence="2">Uncharacterized protein</fullName>
    </submittedName>
</protein>
<accession>A0A3Q3MHR2</accession>
<sequence length="136" mass="16227">MTSRDPFPSPKFENDFTLSGFRPQQRKSDDKPAHIAQTEEPWSRLHDTATFASTQRGTLHYEFQGPIDSLDFQLKSIYDHHKDLFWRKNETSYQKKTFSEDQRENENLKQDLLKKDQENEIKVWVDPERCSVYSIK</sequence>
<evidence type="ECO:0000256" key="1">
    <source>
        <dbReference type="SAM" id="MobiDB-lite"/>
    </source>
</evidence>
<dbReference type="Pfam" id="PF12494">
    <property type="entry name" value="DUF3695"/>
    <property type="match status" value="1"/>
</dbReference>
<dbReference type="STRING" id="56723.ENSLBEP00000019765"/>
<dbReference type="GeneID" id="109994778"/>
<dbReference type="CTD" id="127003"/>
<organism evidence="2 3">
    <name type="scientific">Labrus bergylta</name>
    <name type="common">ballan wrasse</name>
    <dbReference type="NCBI Taxonomy" id="56723"/>
    <lineage>
        <taxon>Eukaryota</taxon>
        <taxon>Metazoa</taxon>
        <taxon>Chordata</taxon>
        <taxon>Craniata</taxon>
        <taxon>Vertebrata</taxon>
        <taxon>Euteleostomi</taxon>
        <taxon>Actinopterygii</taxon>
        <taxon>Neopterygii</taxon>
        <taxon>Teleostei</taxon>
        <taxon>Neoteleostei</taxon>
        <taxon>Acanthomorphata</taxon>
        <taxon>Eupercaria</taxon>
        <taxon>Labriformes</taxon>
        <taxon>Labridae</taxon>
        <taxon>Labrus</taxon>
    </lineage>
</organism>
<reference evidence="2" key="1">
    <citation type="submission" date="2025-08" db="UniProtKB">
        <authorList>
            <consortium name="Ensembl"/>
        </authorList>
    </citation>
    <scope>IDENTIFICATION</scope>
</reference>
<dbReference type="FunCoup" id="A0A3Q3MHR2">
    <property type="interactions" value="314"/>
</dbReference>
<dbReference type="OrthoDB" id="10013535at2759"/>
<dbReference type="RefSeq" id="XP_020503906.1">
    <property type="nucleotide sequence ID" value="XM_020648250.3"/>
</dbReference>
<feature type="region of interest" description="Disordered" evidence="1">
    <location>
        <begin position="1"/>
        <end position="48"/>
    </location>
</feature>
<evidence type="ECO:0000313" key="3">
    <source>
        <dbReference type="Proteomes" id="UP000261660"/>
    </source>
</evidence>
<dbReference type="Ensembl" id="ENSLBET00000020836.1">
    <property type="protein sequence ID" value="ENSLBEP00000019765.1"/>
    <property type="gene ID" value="ENSLBEG00000015190.1"/>
</dbReference>
<dbReference type="InParanoid" id="A0A3Q3MHR2"/>
<name>A0A3Q3MHR2_9LABR</name>